<evidence type="ECO:0000313" key="2">
    <source>
        <dbReference type="Proteomes" id="UP000193240"/>
    </source>
</evidence>
<gene>
    <name evidence="1" type="ORF">B5807_07933</name>
</gene>
<dbReference type="PANTHER" id="PTHR38115">
    <property type="entry name" value="LIPOCALIN-LIKE DOMAIN-CONTAINING PROTEIN"/>
    <property type="match status" value="1"/>
</dbReference>
<protein>
    <recommendedName>
        <fullName evidence="3">Lipocalin-like domain-containing protein</fullName>
    </recommendedName>
</protein>
<dbReference type="InterPro" id="IPR053037">
    <property type="entry name" value="Pericyclase_pydY-like"/>
</dbReference>
<sequence>MAAPVDVTIRSLTGRWHLNKALSDSQQDMLLQQGMPFFARKTIAHAAITVDVDQYLDAEQVMHVDSKQSTMGRVASVELRTADWAAREQQNPYFGTISGQCRIVPAASQPAQFEELDVS</sequence>
<dbReference type="AlphaFoldDB" id="A0A1Y2LXW7"/>
<dbReference type="PANTHER" id="PTHR38115:SF1">
    <property type="entry name" value="LIPOCALIN-LIKE DOMAIN-CONTAINING PROTEIN"/>
    <property type="match status" value="1"/>
</dbReference>
<evidence type="ECO:0000313" key="1">
    <source>
        <dbReference type="EMBL" id="OSS48492.1"/>
    </source>
</evidence>
<keyword evidence="2" id="KW-1185">Reference proteome</keyword>
<evidence type="ECO:0008006" key="3">
    <source>
        <dbReference type="Google" id="ProtNLM"/>
    </source>
</evidence>
<name>A0A1Y2LXW7_EPING</name>
<reference evidence="1 2" key="1">
    <citation type="journal article" date="2017" name="Genome Announc.">
        <title>Genome sequence of the saprophytic ascomycete Epicoccum nigrum ICMP 19927 strain isolated from New Zealand.</title>
        <authorList>
            <person name="Fokin M."/>
            <person name="Fleetwood D."/>
            <person name="Weir B.S."/>
            <person name="Villas-Boas S.G."/>
        </authorList>
    </citation>
    <scope>NUCLEOTIDE SEQUENCE [LARGE SCALE GENOMIC DNA]</scope>
    <source>
        <strain evidence="1 2">ICMP 19927</strain>
    </source>
</reference>
<dbReference type="EMBL" id="KZ107846">
    <property type="protein sequence ID" value="OSS48492.1"/>
    <property type="molecule type" value="Genomic_DNA"/>
</dbReference>
<dbReference type="InParanoid" id="A0A1Y2LXW7"/>
<accession>A0A1Y2LXW7</accession>
<dbReference type="Proteomes" id="UP000193240">
    <property type="component" value="Unassembled WGS sequence"/>
</dbReference>
<proteinExistence type="predicted"/>
<organism evidence="1 2">
    <name type="scientific">Epicoccum nigrum</name>
    <name type="common">Soil fungus</name>
    <name type="synonym">Epicoccum purpurascens</name>
    <dbReference type="NCBI Taxonomy" id="105696"/>
    <lineage>
        <taxon>Eukaryota</taxon>
        <taxon>Fungi</taxon>
        <taxon>Dikarya</taxon>
        <taxon>Ascomycota</taxon>
        <taxon>Pezizomycotina</taxon>
        <taxon>Dothideomycetes</taxon>
        <taxon>Pleosporomycetidae</taxon>
        <taxon>Pleosporales</taxon>
        <taxon>Pleosporineae</taxon>
        <taxon>Didymellaceae</taxon>
        <taxon>Epicoccum</taxon>
    </lineage>
</organism>